<dbReference type="EMBL" id="KZ824287">
    <property type="protein sequence ID" value="RAL11684.1"/>
    <property type="molecule type" value="Genomic_DNA"/>
</dbReference>
<dbReference type="VEuPathDB" id="FungiDB:BO97DRAFT_93010"/>
<proteinExistence type="predicted"/>
<accession>A0A395HZI7</accession>
<name>A0A395HZI7_ASPHC</name>
<sequence length="136" mass="14728">MGREGSVALRAPRIAPPHLTLTTRFTQARPLCLCTIVILTPQLEAAGLTIPRWQDRRCSTSVLVDLRPPRKVDMANGKSIISVRHLLPSKPSAIQVGGGLLSGARRNARSASGRCMESTFVSAPMAIARKVCQWVC</sequence>
<dbReference type="Proteomes" id="UP000248961">
    <property type="component" value="Unassembled WGS sequence"/>
</dbReference>
<keyword evidence="2" id="KW-1185">Reference proteome</keyword>
<reference evidence="1 2" key="1">
    <citation type="submission" date="2018-02" db="EMBL/GenBank/DDBJ databases">
        <title>The genomes of Aspergillus section Nigri reveals drivers in fungal speciation.</title>
        <authorList>
            <consortium name="DOE Joint Genome Institute"/>
            <person name="Vesth T.C."/>
            <person name="Nybo J."/>
            <person name="Theobald S."/>
            <person name="Brandl J."/>
            <person name="Frisvad J.C."/>
            <person name="Nielsen K.F."/>
            <person name="Lyhne E.K."/>
            <person name="Kogle M.E."/>
            <person name="Kuo A."/>
            <person name="Riley R."/>
            <person name="Clum A."/>
            <person name="Nolan M."/>
            <person name="Lipzen A."/>
            <person name="Salamov A."/>
            <person name="Henrissat B."/>
            <person name="Wiebenga A."/>
            <person name="De vries R.P."/>
            <person name="Grigoriev I.V."/>
            <person name="Mortensen U.H."/>
            <person name="Andersen M.R."/>
            <person name="Baker S.E."/>
        </authorList>
    </citation>
    <scope>NUCLEOTIDE SEQUENCE [LARGE SCALE GENOMIC DNA]</scope>
    <source>
        <strain evidence="1 2">CBS 101889</strain>
    </source>
</reference>
<dbReference type="RefSeq" id="XP_025550838.1">
    <property type="nucleotide sequence ID" value="XM_025701148.1"/>
</dbReference>
<protein>
    <submittedName>
        <fullName evidence="1">Uncharacterized protein</fullName>
    </submittedName>
</protein>
<dbReference type="GeneID" id="37205437"/>
<gene>
    <name evidence="1" type="ORF">BO97DRAFT_93010</name>
</gene>
<organism evidence="1 2">
    <name type="scientific">Aspergillus homomorphus (strain CBS 101889)</name>
    <dbReference type="NCBI Taxonomy" id="1450537"/>
    <lineage>
        <taxon>Eukaryota</taxon>
        <taxon>Fungi</taxon>
        <taxon>Dikarya</taxon>
        <taxon>Ascomycota</taxon>
        <taxon>Pezizomycotina</taxon>
        <taxon>Eurotiomycetes</taxon>
        <taxon>Eurotiomycetidae</taxon>
        <taxon>Eurotiales</taxon>
        <taxon>Aspergillaceae</taxon>
        <taxon>Aspergillus</taxon>
        <taxon>Aspergillus subgen. Circumdati</taxon>
    </lineage>
</organism>
<evidence type="ECO:0000313" key="1">
    <source>
        <dbReference type="EMBL" id="RAL11684.1"/>
    </source>
</evidence>
<evidence type="ECO:0000313" key="2">
    <source>
        <dbReference type="Proteomes" id="UP000248961"/>
    </source>
</evidence>
<dbReference type="AlphaFoldDB" id="A0A395HZI7"/>